<protein>
    <recommendedName>
        <fullName evidence="3">Lipoprotein</fullName>
    </recommendedName>
</protein>
<dbReference type="Proteomes" id="UP000250123">
    <property type="component" value="Chromosome SHEWBE"/>
</dbReference>
<evidence type="ECO:0000313" key="1">
    <source>
        <dbReference type="EMBL" id="SQH76630.1"/>
    </source>
</evidence>
<dbReference type="SUPFAM" id="SSF160935">
    <property type="entry name" value="VPA0735-like"/>
    <property type="match status" value="1"/>
</dbReference>
<name>A0A330M6K5_9GAMM</name>
<dbReference type="KEGG" id="sbk:SHEWBE_2667"/>
<reference evidence="2" key="1">
    <citation type="submission" date="2018-06" db="EMBL/GenBank/DDBJ databases">
        <authorList>
            <person name="Cea G.-C."/>
            <person name="William W."/>
        </authorList>
    </citation>
    <scope>NUCLEOTIDE SEQUENCE [LARGE SCALE GENOMIC DNA]</scope>
    <source>
        <strain evidence="2">DB21MT-2</strain>
    </source>
</reference>
<evidence type="ECO:0008006" key="3">
    <source>
        <dbReference type="Google" id="ProtNLM"/>
    </source>
</evidence>
<dbReference type="EMBL" id="LS483452">
    <property type="protein sequence ID" value="SQH76630.1"/>
    <property type="molecule type" value="Genomic_DNA"/>
</dbReference>
<proteinExistence type="predicted"/>
<dbReference type="OrthoDB" id="6276619at2"/>
<evidence type="ECO:0000313" key="2">
    <source>
        <dbReference type="Proteomes" id="UP000250123"/>
    </source>
</evidence>
<dbReference type="AlphaFoldDB" id="A0A330M6K5"/>
<accession>A0A330M6K5</accession>
<gene>
    <name evidence="1" type="ORF">SHEWBE_2667</name>
</gene>
<dbReference type="RefSeq" id="WP_112352760.1">
    <property type="nucleotide sequence ID" value="NZ_LS483452.1"/>
</dbReference>
<sequence>MGSCDFAVPYTRQSGNAPEFIVANTLDTQYSLYWIDTDSGQPYLDNVYATLNLNEMYSADFWTVGDRMMVTDSDDAAFLCLKKKTVRRGKRLGISNGLMFSLK</sequence>
<organism evidence="1 2">
    <name type="scientific">Shewanella benthica</name>
    <dbReference type="NCBI Taxonomy" id="43661"/>
    <lineage>
        <taxon>Bacteria</taxon>
        <taxon>Pseudomonadati</taxon>
        <taxon>Pseudomonadota</taxon>
        <taxon>Gammaproteobacteria</taxon>
        <taxon>Alteromonadales</taxon>
        <taxon>Shewanellaceae</taxon>
        <taxon>Shewanella</taxon>
    </lineage>
</organism>